<feature type="compositionally biased region" description="Gly residues" evidence="4">
    <location>
        <begin position="814"/>
        <end position="826"/>
    </location>
</feature>
<evidence type="ECO:0000256" key="3">
    <source>
        <dbReference type="ARBA" id="ARBA00023273"/>
    </source>
</evidence>
<dbReference type="FunFam" id="2.30.42.10:FF:000173">
    <property type="entry name" value="whirlin isoform X4"/>
    <property type="match status" value="1"/>
</dbReference>
<dbReference type="PANTHER" id="PTHR23116:SF29">
    <property type="entry name" value="PDZ DOMAIN-CONTAINING PROTEIN 7"/>
    <property type="match status" value="1"/>
</dbReference>
<evidence type="ECO:0000313" key="8">
    <source>
        <dbReference type="RefSeq" id="XP_016770356.2"/>
    </source>
</evidence>
<dbReference type="SMART" id="SM00228">
    <property type="entry name" value="PDZ"/>
    <property type="match status" value="3"/>
</dbReference>
<gene>
    <name evidence="8" type="primary">LOC410320</name>
</gene>
<feature type="compositionally biased region" description="Basic residues" evidence="4">
    <location>
        <begin position="627"/>
        <end position="636"/>
    </location>
</feature>
<feature type="compositionally biased region" description="Basic residues" evidence="4">
    <location>
        <begin position="119"/>
        <end position="134"/>
    </location>
</feature>
<feature type="region of interest" description="Disordered" evidence="4">
    <location>
        <begin position="686"/>
        <end position="767"/>
    </location>
</feature>
<dbReference type="AlphaFoldDB" id="A0A7M7II71"/>
<evidence type="ECO:0000313" key="7">
    <source>
        <dbReference type="Proteomes" id="UP000005203"/>
    </source>
</evidence>
<sequence length="966" mass="106140">MTSGMPAHPAREPVDTRFTTRVQVPRQCGRKHRSDKTDPKGMASSTEDYGSELQELQWGGGGGSHFLRSGSHFLRSGTGGCYEAEDLEPTSRHHGSQHRGYYSPPGTSYTIVERPPSAPHHHSSHTTPYRHRGHATPGSGAISPEQVLRLFGNGVSERRQGDRRTPASSPASVAAVRSTPSSTSQQQQQSQQSQQSQPNPANPPTSPSSQPLSLQELTVRTITMTRDPPDSHGFGICVKGGKDAGEIRSTFRLPPSPYFAPQDRGVGVYISRVEEGSVAERAGLRPGDTILEVNGTPFRAVTHEEALKMLKSCRTLSMTVRGPALDPRCRGGHPVWSSSGRQQSCSWIDRQGRPTSPPPLYPPRDPRYGPRTRKVELCIEPGQSLGLMIRGGLEYGLGIYVTGVDKDSVADRAGLLVGDQIIEVNGQSFEEATHDEAVEILKTNKRMTLLIRDVGKVPHSCTTSQPIVVPSTRYPEHDPLLLESPGNHRPPSPTIASDWRHRNVHMVSAATAAMVEEKARVVLARSERAALSQLLADYRTRRMTIEELVVSLGDLLNTHEKLTLLTELRELVDSKDRAAFDDLVYRPRVARRKGDRAHSDLIVTPSLHDLPSWVQEDAAAPSDHLRSRPLQRRRVRQPGTEKLFERGRDADTLRSCPVERLSRGIGERDKRVVRRFLFQDYEDELENGRGRRHSSPGGSRGNPRDYGHHHLHPDNLESDGGCDGSDAEMIGNGRRGGGTERDRDMEEDEDEGREERSSEGGGGGGFGGWRSHLLGGLTQRVKSWYWGARPLELAHKLSRSFDMQEAQLLEEGGSGAATAGAGGAGGPPRRHHSAQRLARSEISERREEDGALVVPDHQGNLRITVKKTKSILGIAIEGGANTKHPLPRIINIHDNGAAYEAGGLEVGQLILEVDGHKVEGLHHQEVARLIAESFARRDRNEIEFLVVEAKKSNLEPKPTALIFLEA</sequence>
<evidence type="ECO:0000259" key="5">
    <source>
        <dbReference type="PROSITE" id="PS50106"/>
    </source>
</evidence>
<dbReference type="CTD" id="39533"/>
<dbReference type="Gene3D" id="1.20.1160.20">
    <property type="match status" value="1"/>
</dbReference>
<feature type="compositionally biased region" description="Low complexity" evidence="4">
    <location>
        <begin position="166"/>
        <end position="199"/>
    </location>
</feature>
<dbReference type="GO" id="GO:0005929">
    <property type="term" value="C:cilium"/>
    <property type="evidence" value="ECO:0007669"/>
    <property type="project" value="TreeGrafter"/>
</dbReference>
<dbReference type="OrthoDB" id="10029564at2759"/>
<feature type="region of interest" description="Disordered" evidence="4">
    <location>
        <begin position="88"/>
        <end position="143"/>
    </location>
</feature>
<organism evidence="6">
    <name type="scientific">Apis mellifera</name>
    <name type="common">Honeybee</name>
    <dbReference type="NCBI Taxonomy" id="7460"/>
    <lineage>
        <taxon>Eukaryota</taxon>
        <taxon>Metazoa</taxon>
        <taxon>Ecdysozoa</taxon>
        <taxon>Arthropoda</taxon>
        <taxon>Hexapoda</taxon>
        <taxon>Insecta</taxon>
        <taxon>Pterygota</taxon>
        <taxon>Neoptera</taxon>
        <taxon>Endopterygota</taxon>
        <taxon>Hymenoptera</taxon>
        <taxon>Apocrita</taxon>
        <taxon>Aculeata</taxon>
        <taxon>Apoidea</taxon>
        <taxon>Anthophila</taxon>
        <taxon>Apidae</taxon>
        <taxon>Apis</taxon>
    </lineage>
</organism>
<accession>A0A8B7KN31</accession>
<dbReference type="Gene3D" id="2.30.42.10">
    <property type="match status" value="3"/>
</dbReference>
<keyword evidence="2" id="KW-0677">Repeat</keyword>
<reference evidence="8" key="2">
    <citation type="submission" date="2025-04" db="UniProtKB">
        <authorList>
            <consortium name="RefSeq"/>
        </authorList>
    </citation>
    <scope>IDENTIFICATION</scope>
    <source>
        <strain evidence="8">DH4</strain>
        <tissue evidence="8">Whole body</tissue>
    </source>
</reference>
<dbReference type="RefSeq" id="XP_016770356.2">
    <property type="nucleotide sequence ID" value="XM_016914867.2"/>
</dbReference>
<evidence type="ECO:0000256" key="2">
    <source>
        <dbReference type="ARBA" id="ARBA00022737"/>
    </source>
</evidence>
<feature type="compositionally biased region" description="Basic and acidic residues" evidence="4">
    <location>
        <begin position="156"/>
        <end position="165"/>
    </location>
</feature>
<dbReference type="PANTHER" id="PTHR23116">
    <property type="entry name" value="PDZ DOMAIN CONTAINING WHIRLIN AND HARMONIN-RELATED"/>
    <property type="match status" value="1"/>
</dbReference>
<accession>A0A7M7II71</accession>
<feature type="region of interest" description="Disordered" evidence="4">
    <location>
        <begin position="156"/>
        <end position="213"/>
    </location>
</feature>
<feature type="compositionally biased region" description="Polar residues" evidence="4">
    <location>
        <begin position="336"/>
        <end position="346"/>
    </location>
</feature>
<dbReference type="EnsemblMetazoa" id="XM_016914867">
    <property type="protein sequence ID" value="XP_016770356"/>
    <property type="gene ID" value="LOC410320"/>
</dbReference>
<dbReference type="GO" id="GO:0032426">
    <property type="term" value="C:stereocilium tip"/>
    <property type="evidence" value="ECO:0007669"/>
    <property type="project" value="TreeGrafter"/>
</dbReference>
<dbReference type="Pfam" id="PF00595">
    <property type="entry name" value="PDZ"/>
    <property type="match status" value="3"/>
</dbReference>
<keyword evidence="3" id="KW-0966">Cell projection</keyword>
<dbReference type="InterPro" id="IPR051844">
    <property type="entry name" value="USH2_Complex_Protein"/>
</dbReference>
<feature type="region of interest" description="Disordered" evidence="4">
    <location>
        <begin position="328"/>
        <end position="367"/>
    </location>
</feature>
<dbReference type="PROSITE" id="PS50106">
    <property type="entry name" value="PDZ"/>
    <property type="match status" value="3"/>
</dbReference>
<feature type="compositionally biased region" description="Basic and acidic residues" evidence="4">
    <location>
        <begin position="702"/>
        <end position="715"/>
    </location>
</feature>
<dbReference type="CDD" id="cd06742">
    <property type="entry name" value="PDZ3_FL-whirlin-like"/>
    <property type="match status" value="1"/>
</dbReference>
<feature type="domain" description="PDZ" evidence="5">
    <location>
        <begin position="374"/>
        <end position="442"/>
    </location>
</feature>
<dbReference type="GO" id="GO:0005886">
    <property type="term" value="C:plasma membrane"/>
    <property type="evidence" value="ECO:0007669"/>
    <property type="project" value="TreeGrafter"/>
</dbReference>
<feature type="region of interest" description="Disordered" evidence="4">
    <location>
        <begin position="618"/>
        <end position="648"/>
    </location>
</feature>
<dbReference type="Proteomes" id="UP000005203">
    <property type="component" value="Linkage group LG11"/>
</dbReference>
<feature type="region of interest" description="Disordered" evidence="4">
    <location>
        <begin position="1"/>
        <end position="56"/>
    </location>
</feature>
<comment type="subcellular location">
    <subcellularLocation>
        <location evidence="1">Cell projection</location>
    </subcellularLocation>
</comment>
<dbReference type="SUPFAM" id="SSF50156">
    <property type="entry name" value="PDZ domain-like"/>
    <property type="match status" value="3"/>
</dbReference>
<reference evidence="6" key="1">
    <citation type="submission" date="2021-01" db="UniProtKB">
        <authorList>
            <consortium name="EnsemblMetazoa"/>
        </authorList>
    </citation>
    <scope>IDENTIFICATION</scope>
    <source>
        <strain evidence="6">DH4</strain>
    </source>
</reference>
<proteinExistence type="predicted"/>
<protein>
    <submittedName>
        <fullName evidence="8">Whirlin isoform X2</fullName>
    </submittedName>
</protein>
<dbReference type="CDD" id="cd00136">
    <property type="entry name" value="PDZ_canonical"/>
    <property type="match status" value="1"/>
</dbReference>
<evidence type="ECO:0000256" key="4">
    <source>
        <dbReference type="SAM" id="MobiDB-lite"/>
    </source>
</evidence>
<keyword evidence="7" id="KW-1185">Reference proteome</keyword>
<dbReference type="InterPro" id="IPR001478">
    <property type="entry name" value="PDZ"/>
</dbReference>
<feature type="region of interest" description="Disordered" evidence="4">
    <location>
        <begin position="814"/>
        <end position="836"/>
    </location>
</feature>
<evidence type="ECO:0000313" key="6">
    <source>
        <dbReference type="EnsemblMetazoa" id="XP_016770356"/>
    </source>
</evidence>
<feature type="domain" description="PDZ" evidence="5">
    <location>
        <begin position="221"/>
        <end position="312"/>
    </location>
</feature>
<dbReference type="GO" id="GO:0002142">
    <property type="term" value="C:stereocilia ankle link complex"/>
    <property type="evidence" value="ECO:0007669"/>
    <property type="project" value="TreeGrafter"/>
</dbReference>
<evidence type="ECO:0000256" key="1">
    <source>
        <dbReference type="ARBA" id="ARBA00004316"/>
    </source>
</evidence>
<dbReference type="FunFam" id="2.30.42.10:FF:000087">
    <property type="entry name" value="Whirlin a"/>
    <property type="match status" value="1"/>
</dbReference>
<dbReference type="CDD" id="cd06741">
    <property type="entry name" value="PDZ2_FL-whirlin"/>
    <property type="match status" value="1"/>
</dbReference>
<feature type="domain" description="PDZ" evidence="5">
    <location>
        <begin position="862"/>
        <end position="933"/>
    </location>
</feature>
<dbReference type="GeneID" id="410320"/>
<dbReference type="InterPro" id="IPR036034">
    <property type="entry name" value="PDZ_sf"/>
</dbReference>
<name>A0A7M7II71_APIME</name>